<dbReference type="PANTHER" id="PTHR22683">
    <property type="entry name" value="SPORULATION PROTEIN RELATED"/>
    <property type="match status" value="1"/>
</dbReference>
<feature type="binding site" evidence="9">
    <location>
        <begin position="1121"/>
        <end position="1128"/>
    </location>
    <ligand>
        <name>ATP</name>
        <dbReference type="ChEBI" id="CHEBI:30616"/>
    </ligand>
</feature>
<dbReference type="InterPro" id="IPR003593">
    <property type="entry name" value="AAA+_ATPase"/>
</dbReference>
<keyword evidence="4" id="KW-0677">Repeat</keyword>
<feature type="domain" description="FtsK" evidence="12">
    <location>
        <begin position="1104"/>
        <end position="1296"/>
    </location>
</feature>
<accession>A0A8J3QHC4</accession>
<dbReference type="NCBIfam" id="TIGR03924">
    <property type="entry name" value="T7SS_EccC_a"/>
    <property type="match status" value="1"/>
</dbReference>
<dbReference type="InterPro" id="IPR027417">
    <property type="entry name" value="P-loop_NTPase"/>
</dbReference>
<evidence type="ECO:0000313" key="13">
    <source>
        <dbReference type="EMBL" id="GIH10636.1"/>
    </source>
</evidence>
<keyword evidence="5 9" id="KW-0547">Nucleotide-binding</keyword>
<protein>
    <submittedName>
        <fullName evidence="13">Type VII secretion protein EccC</fullName>
    </submittedName>
</protein>
<keyword evidence="2" id="KW-1003">Cell membrane</keyword>
<dbReference type="EMBL" id="BONY01000101">
    <property type="protein sequence ID" value="GIH10636.1"/>
    <property type="molecule type" value="Genomic_DNA"/>
</dbReference>
<dbReference type="GO" id="GO:0005524">
    <property type="term" value="F:ATP binding"/>
    <property type="evidence" value="ECO:0007669"/>
    <property type="project" value="UniProtKB-UniRule"/>
</dbReference>
<feature type="binding site" evidence="9">
    <location>
        <begin position="832"/>
        <end position="839"/>
    </location>
    <ligand>
        <name>ATP</name>
        <dbReference type="ChEBI" id="CHEBI:30616"/>
    </ligand>
</feature>
<keyword evidence="6 9" id="KW-0067">ATP-binding</keyword>
<evidence type="ECO:0000256" key="7">
    <source>
        <dbReference type="ARBA" id="ARBA00022989"/>
    </source>
</evidence>
<feature type="domain" description="FtsK" evidence="12">
    <location>
        <begin position="446"/>
        <end position="646"/>
    </location>
</feature>
<dbReference type="PROSITE" id="PS50901">
    <property type="entry name" value="FTSK"/>
    <property type="match status" value="3"/>
</dbReference>
<keyword evidence="3 11" id="KW-0812">Transmembrane</keyword>
<dbReference type="InterPro" id="IPR023837">
    <property type="entry name" value="EccCb-like_Actinobacteria"/>
</dbReference>
<proteinExistence type="predicted"/>
<dbReference type="Gene3D" id="3.40.50.300">
    <property type="entry name" value="P-loop containing nucleotide triphosphate hydrolases"/>
    <property type="match status" value="4"/>
</dbReference>
<feature type="transmembrane region" description="Helical" evidence="11">
    <location>
        <begin position="68"/>
        <end position="91"/>
    </location>
</feature>
<dbReference type="Proteomes" id="UP000612899">
    <property type="component" value="Unassembled WGS sequence"/>
</dbReference>
<evidence type="ECO:0000259" key="12">
    <source>
        <dbReference type="PROSITE" id="PS50901"/>
    </source>
</evidence>
<evidence type="ECO:0000256" key="2">
    <source>
        <dbReference type="ARBA" id="ARBA00022475"/>
    </source>
</evidence>
<dbReference type="Pfam" id="PF01580">
    <property type="entry name" value="FtsK_SpoIIIE"/>
    <property type="match status" value="2"/>
</dbReference>
<dbReference type="InterPro" id="IPR002543">
    <property type="entry name" value="FtsK_dom"/>
</dbReference>
<dbReference type="RefSeq" id="WP_203914352.1">
    <property type="nucleotide sequence ID" value="NZ_BONY01000101.1"/>
</dbReference>
<sequence>MTTTVFPRPPRQPGPKPPKDELRLEPPLELTKQLPRGLGQVFMMVPMLGGMGAMALMLSSSGSSTRMYLGGGLFVASLLGMVVGFFAGGGAKRAELNSQRRDYLRHLGQARRRVRRSAAAQREALLWRHPNPAALWSMVEAGRIWERRPDDPDFTQIRLATGAQKAAIGLIVAEAKPIEDLEPLTAIALRRFLRAHAQVDDLPIALAMKAFSRVLLRGDRARTLDLTRAMLCQLATFHAPGELQVAAVVADDRRAEWEWFKWLPHVQHGGRSDAAGPVRLVFESLMELEEALRDQLSSRVGAGGVAIPHIVVLCDGGDAPAASLLRRAAVPGVTLLDISGVLVRGAGRAISLEIGADGVLSRVDGETTSPLGRADALGQAAADAVARGLAPWKLAVKAQANAAPVSTDFASLLNLGDLENFDLRTLWKPREDRDRLKIPLGLAPDSSKVDIDFKESAHQGMGPHGILIGGTGSGKSELLRTIVAALAVTHSSEDLNFVLVDFKGGATFASLDVLPHTSAIITNLSDELPLVDRMEEALRGELVRRQELLRKEGNYVSRYDYAKDRMAGKPLPPMPSLLIICDEFSELLTAKPSFADLFLQIGRVGRSLGVHILLASQRLEEGKLRGLDSLLSYRIGLRTDAATDSRAVIGVSDAAELPKGGGHGYLKPDPSTLLRFRGAYISGPYRRKAVGDSAGAVAEASRQVVPFTTSPVIQKEPEVVAAPRPAVVASAEADDEGGSRVATVLDIIVERLKGQGIPAHKVWLDPLDLPPTLDQLFSAPDVVGERPGRGLSTSDIGTLKTPIGVVDKPADQRRDPLELDLDGAGGNILVIGGTRTGKSTLLRTFITSMGLTHTPAEVQFFCLDFGGGSLRGIDDLPHVCGVANRREIEAVRRTVSEVTAILDEREARFAELGTDIAEWRKKRASGAVTDDPFGDVFLVVDNWTTVREEFESLEPIITGLATRGLNFGIHVVVTAPRYVDVRSNLRDALRTRLELRLGDPSDSELDRKAAINVPPGRPGRGLATLGGRSYHYLIALPRTDGVNDPESVSEGQAALVARSRAAWQGPPVRRVRLLPQMLTAAELNEQSPPAKAENILIGLNESKLAAVRLDFNRDPHLIVFGDTECGKTNLLRHITRQITAENEQNTELSNLKSPRQSRIILVDFKRALLEIADGPMIFKYVTSATDLTDTIKELRAVLTQRLPGRDVTPAQLRERSWWKGKALYLMIDDYDLVGGGGSPLGPLADLLSQGADIGFHVVLARRASGAGRAIHESVITQMRNIETPVLLMSGPADEGPLVGKLRPGPLPAGRGHLVRRDGTQTIQTAWSDI</sequence>
<evidence type="ECO:0000256" key="11">
    <source>
        <dbReference type="SAM" id="Phobius"/>
    </source>
</evidence>
<keyword evidence="8 11" id="KW-0472">Membrane</keyword>
<dbReference type="InterPro" id="IPR050206">
    <property type="entry name" value="FtsK/SpoIIIE/SftA"/>
</dbReference>
<dbReference type="SMART" id="SM00382">
    <property type="entry name" value="AAA"/>
    <property type="match status" value="3"/>
</dbReference>
<evidence type="ECO:0000256" key="1">
    <source>
        <dbReference type="ARBA" id="ARBA00004651"/>
    </source>
</evidence>
<dbReference type="GO" id="GO:0005886">
    <property type="term" value="C:plasma membrane"/>
    <property type="evidence" value="ECO:0007669"/>
    <property type="project" value="UniProtKB-SubCell"/>
</dbReference>
<dbReference type="NCBIfam" id="TIGR03925">
    <property type="entry name" value="T7SS_EccC_b"/>
    <property type="match status" value="1"/>
</dbReference>
<evidence type="ECO:0000256" key="9">
    <source>
        <dbReference type="PROSITE-ProRule" id="PRU00289"/>
    </source>
</evidence>
<evidence type="ECO:0000256" key="5">
    <source>
        <dbReference type="ARBA" id="ARBA00022741"/>
    </source>
</evidence>
<feature type="region of interest" description="Disordered" evidence="10">
    <location>
        <begin position="1"/>
        <end position="23"/>
    </location>
</feature>
<dbReference type="InterPro" id="IPR023836">
    <property type="entry name" value="EccCa-like_Actinobacteria"/>
</dbReference>
<feature type="compositionally biased region" description="Pro residues" evidence="10">
    <location>
        <begin position="7"/>
        <end position="16"/>
    </location>
</feature>
<keyword evidence="7 11" id="KW-1133">Transmembrane helix</keyword>
<gene>
    <name evidence="13" type="primary">ftsK_4</name>
    <name evidence="13" type="ORF">Rhe02_87030</name>
</gene>
<comment type="subcellular location">
    <subcellularLocation>
        <location evidence="1">Cell membrane</location>
        <topology evidence="1">Multi-pass membrane protein</topology>
    </subcellularLocation>
</comment>
<comment type="caution">
    <text evidence="13">The sequence shown here is derived from an EMBL/GenBank/DDBJ whole genome shotgun (WGS) entry which is preliminary data.</text>
</comment>
<dbReference type="GO" id="GO:0003677">
    <property type="term" value="F:DNA binding"/>
    <property type="evidence" value="ECO:0007669"/>
    <property type="project" value="InterPro"/>
</dbReference>
<evidence type="ECO:0000256" key="3">
    <source>
        <dbReference type="ARBA" id="ARBA00022692"/>
    </source>
</evidence>
<evidence type="ECO:0000256" key="4">
    <source>
        <dbReference type="ARBA" id="ARBA00022737"/>
    </source>
</evidence>
<evidence type="ECO:0000256" key="8">
    <source>
        <dbReference type="ARBA" id="ARBA00023136"/>
    </source>
</evidence>
<keyword evidence="14" id="KW-1185">Reference proteome</keyword>
<organism evidence="13 14">
    <name type="scientific">Rhizocola hellebori</name>
    <dbReference type="NCBI Taxonomy" id="1392758"/>
    <lineage>
        <taxon>Bacteria</taxon>
        <taxon>Bacillati</taxon>
        <taxon>Actinomycetota</taxon>
        <taxon>Actinomycetes</taxon>
        <taxon>Micromonosporales</taxon>
        <taxon>Micromonosporaceae</taxon>
        <taxon>Rhizocola</taxon>
    </lineage>
</organism>
<reference evidence="13" key="1">
    <citation type="submission" date="2021-01" db="EMBL/GenBank/DDBJ databases">
        <title>Whole genome shotgun sequence of Rhizocola hellebori NBRC 109834.</title>
        <authorList>
            <person name="Komaki H."/>
            <person name="Tamura T."/>
        </authorList>
    </citation>
    <scope>NUCLEOTIDE SEQUENCE</scope>
    <source>
        <strain evidence="13">NBRC 109834</strain>
    </source>
</reference>
<feature type="domain" description="FtsK" evidence="12">
    <location>
        <begin position="814"/>
        <end position="1004"/>
    </location>
</feature>
<evidence type="ECO:0000256" key="10">
    <source>
        <dbReference type="SAM" id="MobiDB-lite"/>
    </source>
</evidence>
<dbReference type="PANTHER" id="PTHR22683:SF1">
    <property type="entry name" value="TYPE VII SECRETION SYSTEM PROTEIN ESSC"/>
    <property type="match status" value="1"/>
</dbReference>
<feature type="transmembrane region" description="Helical" evidence="11">
    <location>
        <begin position="37"/>
        <end position="56"/>
    </location>
</feature>
<evidence type="ECO:0000256" key="6">
    <source>
        <dbReference type="ARBA" id="ARBA00022840"/>
    </source>
</evidence>
<feature type="binding site" evidence="9">
    <location>
        <begin position="469"/>
        <end position="476"/>
    </location>
    <ligand>
        <name>ATP</name>
        <dbReference type="ChEBI" id="CHEBI:30616"/>
    </ligand>
</feature>
<name>A0A8J3QHC4_9ACTN</name>
<dbReference type="SUPFAM" id="SSF52540">
    <property type="entry name" value="P-loop containing nucleoside triphosphate hydrolases"/>
    <property type="match status" value="3"/>
</dbReference>
<evidence type="ECO:0000313" key="14">
    <source>
        <dbReference type="Proteomes" id="UP000612899"/>
    </source>
</evidence>